<organism evidence="1 2">
    <name type="scientific">Reticulomyxa filosa</name>
    <dbReference type="NCBI Taxonomy" id="46433"/>
    <lineage>
        <taxon>Eukaryota</taxon>
        <taxon>Sar</taxon>
        <taxon>Rhizaria</taxon>
        <taxon>Retaria</taxon>
        <taxon>Foraminifera</taxon>
        <taxon>Monothalamids</taxon>
        <taxon>Reticulomyxidae</taxon>
        <taxon>Reticulomyxa</taxon>
    </lineage>
</organism>
<name>X6LMC1_RETFI</name>
<reference evidence="1 2" key="1">
    <citation type="journal article" date="2013" name="Curr. Biol.">
        <title>The Genome of the Foraminiferan Reticulomyxa filosa.</title>
        <authorList>
            <person name="Glockner G."/>
            <person name="Hulsmann N."/>
            <person name="Schleicher M."/>
            <person name="Noegel A.A."/>
            <person name="Eichinger L."/>
            <person name="Gallinger C."/>
            <person name="Pawlowski J."/>
            <person name="Sierra R."/>
            <person name="Euteneuer U."/>
            <person name="Pillet L."/>
            <person name="Moustafa A."/>
            <person name="Platzer M."/>
            <person name="Groth M."/>
            <person name="Szafranski K."/>
            <person name="Schliwa M."/>
        </authorList>
    </citation>
    <scope>NUCLEOTIDE SEQUENCE [LARGE SCALE GENOMIC DNA]</scope>
</reference>
<dbReference type="EMBL" id="ASPP01034967">
    <property type="protein sequence ID" value="ETO02764.1"/>
    <property type="molecule type" value="Genomic_DNA"/>
</dbReference>
<proteinExistence type="predicted"/>
<keyword evidence="2" id="KW-1185">Reference proteome</keyword>
<dbReference type="Proteomes" id="UP000023152">
    <property type="component" value="Unassembled WGS sequence"/>
</dbReference>
<evidence type="ECO:0000313" key="1">
    <source>
        <dbReference type="EMBL" id="ETO02764.1"/>
    </source>
</evidence>
<dbReference type="InterPro" id="IPR016024">
    <property type="entry name" value="ARM-type_fold"/>
</dbReference>
<gene>
    <name evidence="1" type="ORF">RFI_34649</name>
</gene>
<evidence type="ECO:0000313" key="2">
    <source>
        <dbReference type="Proteomes" id="UP000023152"/>
    </source>
</evidence>
<sequence length="132" mass="15361">MNAFESGIITICDFCAHALATISSQLGGKQLDNAFQCLIHRFPSYFYYYCLDATEFLMKLKEEQLGDVFQCFIHRLSDEKEDKNNRRKCAQLLGKLSMKWNEKQLNDAFNSLKDMLNQDYCGTYRKALETIT</sequence>
<accession>X6LMC1</accession>
<protein>
    <submittedName>
        <fullName evidence="1">Uncharacterized protein</fullName>
    </submittedName>
</protein>
<dbReference type="SUPFAM" id="SSF48371">
    <property type="entry name" value="ARM repeat"/>
    <property type="match status" value="1"/>
</dbReference>
<feature type="non-terminal residue" evidence="1">
    <location>
        <position position="132"/>
    </location>
</feature>
<dbReference type="AlphaFoldDB" id="X6LMC1"/>
<comment type="caution">
    <text evidence="1">The sequence shown here is derived from an EMBL/GenBank/DDBJ whole genome shotgun (WGS) entry which is preliminary data.</text>
</comment>